<accession>A0A8J3J4E5</accession>
<dbReference type="GO" id="GO:0003677">
    <property type="term" value="F:DNA binding"/>
    <property type="evidence" value="ECO:0007669"/>
    <property type="project" value="InterPro"/>
</dbReference>
<feature type="domain" description="HTH cro/C1-type" evidence="2">
    <location>
        <begin position="12"/>
        <end position="66"/>
    </location>
</feature>
<feature type="region of interest" description="Disordered" evidence="1">
    <location>
        <begin position="126"/>
        <end position="152"/>
    </location>
</feature>
<evidence type="ECO:0000313" key="3">
    <source>
        <dbReference type="EMBL" id="GID09223.1"/>
    </source>
</evidence>
<protein>
    <recommendedName>
        <fullName evidence="2">HTH cro/C1-type domain-containing protein</fullName>
    </recommendedName>
</protein>
<dbReference type="EMBL" id="BOMB01000001">
    <property type="protein sequence ID" value="GID09223.1"/>
    <property type="molecule type" value="Genomic_DNA"/>
</dbReference>
<reference evidence="3" key="1">
    <citation type="submission" date="2021-01" db="EMBL/GenBank/DDBJ databases">
        <title>Whole genome shotgun sequence of Actinocatenispora rupis NBRC 107355.</title>
        <authorList>
            <person name="Komaki H."/>
            <person name="Tamura T."/>
        </authorList>
    </citation>
    <scope>NUCLEOTIDE SEQUENCE</scope>
    <source>
        <strain evidence="3">NBRC 107355</strain>
    </source>
</reference>
<sequence>MVLLRRVLGDTLRERRLDQHRTLRDVSTEAKVSLGYLSELERGQKEASSELLSSICEALGVQLSDVLREVSDTLALAEEMAGVLQPVGADEALTAGSDEPEAAPLAPGAVTNSVATGTAVRTSVQLRGRATATLTRPVRPPSRPHKEVVYAA</sequence>
<evidence type="ECO:0000259" key="2">
    <source>
        <dbReference type="PROSITE" id="PS50943"/>
    </source>
</evidence>
<dbReference type="Gene3D" id="1.10.260.40">
    <property type="entry name" value="lambda repressor-like DNA-binding domains"/>
    <property type="match status" value="1"/>
</dbReference>
<dbReference type="PROSITE" id="PS50943">
    <property type="entry name" value="HTH_CROC1"/>
    <property type="match status" value="1"/>
</dbReference>
<dbReference type="Pfam" id="PF01381">
    <property type="entry name" value="HTH_3"/>
    <property type="match status" value="1"/>
</dbReference>
<comment type="caution">
    <text evidence="3">The sequence shown here is derived from an EMBL/GenBank/DDBJ whole genome shotgun (WGS) entry which is preliminary data.</text>
</comment>
<keyword evidence="4" id="KW-1185">Reference proteome</keyword>
<evidence type="ECO:0000313" key="4">
    <source>
        <dbReference type="Proteomes" id="UP000612808"/>
    </source>
</evidence>
<dbReference type="RefSeq" id="WP_203653993.1">
    <property type="nucleotide sequence ID" value="NZ_BAAAZM010000016.1"/>
</dbReference>
<dbReference type="Proteomes" id="UP000612808">
    <property type="component" value="Unassembled WGS sequence"/>
</dbReference>
<dbReference type="AlphaFoldDB" id="A0A8J3J4E5"/>
<evidence type="ECO:0000256" key="1">
    <source>
        <dbReference type="SAM" id="MobiDB-lite"/>
    </source>
</evidence>
<organism evidence="3 4">
    <name type="scientific">Actinocatenispora rupis</name>
    <dbReference type="NCBI Taxonomy" id="519421"/>
    <lineage>
        <taxon>Bacteria</taxon>
        <taxon>Bacillati</taxon>
        <taxon>Actinomycetota</taxon>
        <taxon>Actinomycetes</taxon>
        <taxon>Micromonosporales</taxon>
        <taxon>Micromonosporaceae</taxon>
        <taxon>Actinocatenispora</taxon>
    </lineage>
</organism>
<dbReference type="InterPro" id="IPR001387">
    <property type="entry name" value="Cro/C1-type_HTH"/>
</dbReference>
<dbReference type="CDD" id="cd00093">
    <property type="entry name" value="HTH_XRE"/>
    <property type="match status" value="1"/>
</dbReference>
<name>A0A8J3J4E5_9ACTN</name>
<gene>
    <name evidence="3" type="ORF">Aru02nite_01120</name>
</gene>
<dbReference type="SUPFAM" id="SSF47413">
    <property type="entry name" value="lambda repressor-like DNA-binding domains"/>
    <property type="match status" value="1"/>
</dbReference>
<dbReference type="SMART" id="SM00530">
    <property type="entry name" value="HTH_XRE"/>
    <property type="match status" value="1"/>
</dbReference>
<dbReference type="InterPro" id="IPR010982">
    <property type="entry name" value="Lambda_DNA-bd_dom_sf"/>
</dbReference>
<proteinExistence type="predicted"/>